<evidence type="ECO:0000256" key="8">
    <source>
        <dbReference type="ARBA" id="ARBA00023170"/>
    </source>
</evidence>
<dbReference type="EMBL" id="KY283652">
    <property type="protein sequence ID" value="AST36311.1"/>
    <property type="molecule type" value="mRNA"/>
</dbReference>
<name>A0A223HD61_9NEOP</name>
<feature type="transmembrane region" description="Helical" evidence="10">
    <location>
        <begin position="303"/>
        <end position="322"/>
    </location>
</feature>
<feature type="transmembrane region" description="Helical" evidence="10">
    <location>
        <begin position="276"/>
        <end position="297"/>
    </location>
</feature>
<dbReference type="PANTHER" id="PTHR21137:SF35">
    <property type="entry name" value="ODORANT RECEPTOR 19A-RELATED"/>
    <property type="match status" value="1"/>
</dbReference>
<feature type="transmembrane region" description="Helical" evidence="10">
    <location>
        <begin position="43"/>
        <end position="63"/>
    </location>
</feature>
<accession>A0A223HD61</accession>
<feature type="transmembrane region" description="Helical" evidence="10">
    <location>
        <begin position="75"/>
        <end position="93"/>
    </location>
</feature>
<keyword evidence="9 10" id="KW-0807">Transducer</keyword>
<evidence type="ECO:0000313" key="11">
    <source>
        <dbReference type="EMBL" id="AST36311.1"/>
    </source>
</evidence>
<dbReference type="PANTHER" id="PTHR21137">
    <property type="entry name" value="ODORANT RECEPTOR"/>
    <property type="match status" value="1"/>
</dbReference>
<evidence type="ECO:0000256" key="2">
    <source>
        <dbReference type="ARBA" id="ARBA00022475"/>
    </source>
</evidence>
<dbReference type="InterPro" id="IPR004117">
    <property type="entry name" value="7tm6_olfct_rcpt"/>
</dbReference>
<dbReference type="GO" id="GO:0007165">
    <property type="term" value="P:signal transduction"/>
    <property type="evidence" value="ECO:0007669"/>
    <property type="project" value="UniProtKB-KW"/>
</dbReference>
<feature type="transmembrane region" description="Helical" evidence="10">
    <location>
        <begin position="364"/>
        <end position="383"/>
    </location>
</feature>
<reference evidence="11" key="1">
    <citation type="journal article" date="2017" name="Sci. Rep.">
        <title>Antennal transcriptomes of three tortricid moths reveal putative conserved chemosensory receptors for social and habitat olfactory cues.</title>
        <authorList>
            <person name="Gonzalez F."/>
            <person name="Witzgall P."/>
            <person name="Walker W.B."/>
        </authorList>
    </citation>
    <scope>NUCLEOTIDE SEQUENCE</scope>
</reference>
<dbReference type="GO" id="GO:0005886">
    <property type="term" value="C:plasma membrane"/>
    <property type="evidence" value="ECO:0007669"/>
    <property type="project" value="UniProtKB-SubCell"/>
</dbReference>
<gene>
    <name evidence="11" type="primary">OR</name>
</gene>
<dbReference type="AlphaFoldDB" id="A0A223HD61"/>
<sequence>MNQSKTDCMKYKSFNETFKFCSFALAFGLIYPNRKNVCLRSTLFSFVLLFNCGTLFWFMWYTVKCLWELDIYNSTRNITVGVIILLFVFKTYYVNFKTDMFAFLLEQITKDLLKGNNMDADYQEIYDYYIKEGMFGQKCYVWIPLILSSIFPTYAGVSMIYGSLTSDDFKKVMLHEMDLKYLEDKQYDFPYFELVFAYYFLGIYSMVPNFAGFDGSFCIATSHLRMKIKLMTHSVQKAFTDSKDILELRAKLKTCVKDHQEALEFYDLIQRLYGGWLFAVFLLTSFLISCNLYQIYLTGIDPRYTLFAATGVFHMYMPCYFASCLIELGEQSCTDVYCAKWESWADPTATKFLIFIMARAQKRLLLHGMGIVFFNMESFVSLMQTSYSFFTLITSK</sequence>
<feature type="transmembrane region" description="Helical" evidence="10">
    <location>
        <begin position="139"/>
        <end position="164"/>
    </location>
</feature>
<proteinExistence type="evidence at transcript level"/>
<protein>
    <recommendedName>
        <fullName evidence="10">Odorant receptor</fullName>
    </recommendedName>
</protein>
<evidence type="ECO:0000256" key="7">
    <source>
        <dbReference type="ARBA" id="ARBA00023136"/>
    </source>
</evidence>
<evidence type="ECO:0000256" key="1">
    <source>
        <dbReference type="ARBA" id="ARBA00004651"/>
    </source>
</evidence>
<keyword evidence="4 10" id="KW-0812">Transmembrane</keyword>
<evidence type="ECO:0000256" key="10">
    <source>
        <dbReference type="RuleBase" id="RU351113"/>
    </source>
</evidence>
<evidence type="ECO:0000256" key="5">
    <source>
        <dbReference type="ARBA" id="ARBA00022725"/>
    </source>
</evidence>
<keyword evidence="3 10" id="KW-0716">Sensory transduction</keyword>
<keyword evidence="5 10" id="KW-0552">Olfaction</keyword>
<dbReference type="GO" id="GO:0005549">
    <property type="term" value="F:odorant binding"/>
    <property type="evidence" value="ECO:0007669"/>
    <property type="project" value="InterPro"/>
</dbReference>
<comment type="subcellular location">
    <subcellularLocation>
        <location evidence="1 10">Cell membrane</location>
        <topology evidence="1 10">Multi-pass membrane protein</topology>
    </subcellularLocation>
</comment>
<feature type="transmembrane region" description="Helical" evidence="10">
    <location>
        <begin position="196"/>
        <end position="220"/>
    </location>
</feature>
<evidence type="ECO:0000256" key="9">
    <source>
        <dbReference type="ARBA" id="ARBA00023224"/>
    </source>
</evidence>
<dbReference type="Pfam" id="PF02949">
    <property type="entry name" value="7tm_6"/>
    <property type="match status" value="1"/>
</dbReference>
<keyword evidence="7 10" id="KW-0472">Membrane</keyword>
<dbReference type="GO" id="GO:0004984">
    <property type="term" value="F:olfactory receptor activity"/>
    <property type="evidence" value="ECO:0007669"/>
    <property type="project" value="InterPro"/>
</dbReference>
<evidence type="ECO:0000256" key="6">
    <source>
        <dbReference type="ARBA" id="ARBA00022989"/>
    </source>
</evidence>
<comment type="similarity">
    <text evidence="10">Belongs to the insect chemoreceptor superfamily. Heteromeric odorant receptor channel (TC 1.A.69) family.</text>
</comment>
<keyword evidence="2" id="KW-1003">Cell membrane</keyword>
<organism evidence="11">
    <name type="scientific">Cydia fagiglandana</name>
    <dbReference type="NCBI Taxonomy" id="1458189"/>
    <lineage>
        <taxon>Eukaryota</taxon>
        <taxon>Metazoa</taxon>
        <taxon>Ecdysozoa</taxon>
        <taxon>Arthropoda</taxon>
        <taxon>Hexapoda</taxon>
        <taxon>Insecta</taxon>
        <taxon>Pterygota</taxon>
        <taxon>Neoptera</taxon>
        <taxon>Endopterygota</taxon>
        <taxon>Lepidoptera</taxon>
        <taxon>Glossata</taxon>
        <taxon>Ditrysia</taxon>
        <taxon>Tortricoidea</taxon>
        <taxon>Tortricidae</taxon>
        <taxon>Olethreutinae</taxon>
        <taxon>Grapholitini</taxon>
        <taxon>Cydia</taxon>
    </lineage>
</organism>
<evidence type="ECO:0000256" key="3">
    <source>
        <dbReference type="ARBA" id="ARBA00022606"/>
    </source>
</evidence>
<keyword evidence="8 10" id="KW-0675">Receptor</keyword>
<evidence type="ECO:0000256" key="4">
    <source>
        <dbReference type="ARBA" id="ARBA00022692"/>
    </source>
</evidence>
<keyword evidence="6 10" id="KW-1133">Transmembrane helix</keyword>